<dbReference type="EMBL" id="FNQH01000003">
    <property type="protein sequence ID" value="SEA53867.1"/>
    <property type="molecule type" value="Genomic_DNA"/>
</dbReference>
<keyword evidence="3" id="KW-1185">Reference proteome</keyword>
<protein>
    <submittedName>
        <fullName evidence="2">Nuclease-related domain-containing protein</fullName>
    </submittedName>
</protein>
<comment type="caution">
    <text evidence="2">The sequence shown here is derived from an EMBL/GenBank/DDBJ whole genome shotgun (WGS) entry which is preliminary data.</text>
</comment>
<evidence type="ECO:0000313" key="2">
    <source>
        <dbReference type="EMBL" id="SEA53867.1"/>
    </source>
</evidence>
<evidence type="ECO:0000259" key="1">
    <source>
        <dbReference type="PROSITE" id="PS50965"/>
    </source>
</evidence>
<reference evidence="2 3" key="1">
    <citation type="submission" date="2016-10" db="EMBL/GenBank/DDBJ databases">
        <authorList>
            <person name="Varghese N."/>
            <person name="Submissions S."/>
        </authorList>
    </citation>
    <scope>NUCLEOTIDE SEQUENCE [LARGE SCALE GENOMIC DNA]</scope>
    <source>
        <strain evidence="2 3">DSM 14526</strain>
    </source>
</reference>
<organism evidence="2 3">
    <name type="scientific">Trichococcus collinsii</name>
    <dbReference type="NCBI Taxonomy" id="157076"/>
    <lineage>
        <taxon>Bacteria</taxon>
        <taxon>Bacillati</taxon>
        <taxon>Bacillota</taxon>
        <taxon>Bacilli</taxon>
        <taxon>Lactobacillales</taxon>
        <taxon>Carnobacteriaceae</taxon>
        <taxon>Trichococcus</taxon>
    </lineage>
</organism>
<accession>A0AB38A0T1</accession>
<evidence type="ECO:0000313" key="3">
    <source>
        <dbReference type="Proteomes" id="UP000199042"/>
    </source>
</evidence>
<dbReference type="RefSeq" id="WP_086985837.1">
    <property type="nucleotide sequence ID" value="NZ_FJNA01000001.1"/>
</dbReference>
<name>A0AB38A0T1_9LACT</name>
<dbReference type="AlphaFoldDB" id="A0AB38A0T1"/>
<gene>
    <name evidence="2" type="ORF">SAMN04488525_103379</name>
</gene>
<proteinExistence type="predicted"/>
<dbReference type="PROSITE" id="PS50965">
    <property type="entry name" value="NERD"/>
    <property type="match status" value="1"/>
</dbReference>
<feature type="domain" description="NERD" evidence="1">
    <location>
        <begin position="37"/>
        <end position="147"/>
    </location>
</feature>
<sequence>MAYKEREKPRMLCIYEALAKRMKLGPGDQYYLLHMDGGFRGECGLDVYTDALDSRCLVLNDLQLRHNRISIQIDTLVICPDKLLVYETKNYKGDHQWGSLTLRKPSGATMENPSVQLNRTMARLGVLLADLNIEMPIEGFVVFINPEFNLLSTRKIEEYLLPGQIPRHFQNFRVKGAIGPQQQRLADSLIRMHNPRHFAEELPEIDYAKLRKELFCLDCGSAVRLDGVKSVYCPVCKKRRRTTKMILHNIEEFRLLFPDAKVTTPRMAEWCGMDNKDRIYRVLRKNYKAVGKCHGRYYV</sequence>
<dbReference type="InterPro" id="IPR011528">
    <property type="entry name" value="NERD"/>
</dbReference>
<dbReference type="Pfam" id="PF08378">
    <property type="entry name" value="NERD"/>
    <property type="match status" value="1"/>
</dbReference>
<dbReference type="Proteomes" id="UP000199042">
    <property type="component" value="Unassembled WGS sequence"/>
</dbReference>